<organism evidence="3 4">
    <name type="scientific">Bilifractor porci</name>
    <dbReference type="NCBI Taxonomy" id="2606636"/>
    <lineage>
        <taxon>Bacteria</taxon>
        <taxon>Bacillati</taxon>
        <taxon>Bacillota</taxon>
        <taxon>Clostridia</taxon>
        <taxon>Lachnospirales</taxon>
        <taxon>Lachnospiraceae</taxon>
        <taxon>Bilifractor</taxon>
    </lineage>
</organism>
<dbReference type="InterPro" id="IPR001387">
    <property type="entry name" value="Cro/C1-type_HTH"/>
</dbReference>
<dbReference type="AlphaFoldDB" id="A0A7X2P7E0"/>
<dbReference type="EMBL" id="VUMV01000002">
    <property type="protein sequence ID" value="MST81526.1"/>
    <property type="molecule type" value="Genomic_DNA"/>
</dbReference>
<dbReference type="SUPFAM" id="SSF47413">
    <property type="entry name" value="lambda repressor-like DNA-binding domains"/>
    <property type="match status" value="1"/>
</dbReference>
<dbReference type="PANTHER" id="PTHR46558:SF11">
    <property type="entry name" value="HTH-TYPE TRANSCRIPTIONAL REGULATOR XRE"/>
    <property type="match status" value="1"/>
</dbReference>
<name>A0A7X2P7E0_9FIRM</name>
<dbReference type="GO" id="GO:0003677">
    <property type="term" value="F:DNA binding"/>
    <property type="evidence" value="ECO:0007669"/>
    <property type="project" value="UniProtKB-KW"/>
</dbReference>
<sequence>MTDEEFLKMLGRNVRDRRKELGLTQTKLANRIGTASKENQRSYISKLEAGQRNPGIVLMRHMSEALGVSISSLVGEENRFNLLTKENQAIISTLIDKLLSNQ</sequence>
<comment type="caution">
    <text evidence="3">The sequence shown here is derived from an EMBL/GenBank/DDBJ whole genome shotgun (WGS) entry which is preliminary data.</text>
</comment>
<dbReference type="InterPro" id="IPR010982">
    <property type="entry name" value="Lambda_DNA-bd_dom_sf"/>
</dbReference>
<dbReference type="PROSITE" id="PS50943">
    <property type="entry name" value="HTH_CROC1"/>
    <property type="match status" value="1"/>
</dbReference>
<gene>
    <name evidence="3" type="ORF">FYJ60_04275</name>
</gene>
<protein>
    <submittedName>
        <fullName evidence="3">Helix-turn-helix transcriptional regulator</fullName>
    </submittedName>
</protein>
<dbReference type="CDD" id="cd00093">
    <property type="entry name" value="HTH_XRE"/>
    <property type="match status" value="1"/>
</dbReference>
<dbReference type="Pfam" id="PF01381">
    <property type="entry name" value="HTH_3"/>
    <property type="match status" value="1"/>
</dbReference>
<feature type="domain" description="HTH cro/C1-type" evidence="2">
    <location>
        <begin position="14"/>
        <end position="73"/>
    </location>
</feature>
<evidence type="ECO:0000259" key="2">
    <source>
        <dbReference type="PROSITE" id="PS50943"/>
    </source>
</evidence>
<dbReference type="Proteomes" id="UP000466864">
    <property type="component" value="Unassembled WGS sequence"/>
</dbReference>
<dbReference type="PANTHER" id="PTHR46558">
    <property type="entry name" value="TRACRIPTIONAL REGULATORY PROTEIN-RELATED-RELATED"/>
    <property type="match status" value="1"/>
</dbReference>
<evidence type="ECO:0000313" key="4">
    <source>
        <dbReference type="Proteomes" id="UP000466864"/>
    </source>
</evidence>
<evidence type="ECO:0000256" key="1">
    <source>
        <dbReference type="ARBA" id="ARBA00023125"/>
    </source>
</evidence>
<reference evidence="3 4" key="1">
    <citation type="submission" date="2019-08" db="EMBL/GenBank/DDBJ databases">
        <title>In-depth cultivation of the pig gut microbiome towards novel bacterial diversity and tailored functional studies.</title>
        <authorList>
            <person name="Wylensek D."/>
            <person name="Hitch T.C.A."/>
            <person name="Clavel T."/>
        </authorList>
    </citation>
    <scope>NUCLEOTIDE SEQUENCE [LARGE SCALE GENOMIC DNA]</scope>
    <source>
        <strain evidence="3 4">Oil+RF-744-WCA-WT-13</strain>
    </source>
</reference>
<keyword evidence="1" id="KW-0238">DNA-binding</keyword>
<dbReference type="SMART" id="SM00530">
    <property type="entry name" value="HTH_XRE"/>
    <property type="match status" value="1"/>
</dbReference>
<proteinExistence type="predicted"/>
<dbReference type="Gene3D" id="1.10.260.40">
    <property type="entry name" value="lambda repressor-like DNA-binding domains"/>
    <property type="match status" value="1"/>
</dbReference>
<accession>A0A7X2P7E0</accession>
<evidence type="ECO:0000313" key="3">
    <source>
        <dbReference type="EMBL" id="MST81526.1"/>
    </source>
</evidence>
<dbReference type="RefSeq" id="WP_154457326.1">
    <property type="nucleotide sequence ID" value="NZ_VUMV01000002.1"/>
</dbReference>
<keyword evidence="4" id="KW-1185">Reference proteome</keyword>